<accession>A0ABZ1UJC8</accession>
<feature type="signal peptide" evidence="1">
    <location>
        <begin position="1"/>
        <end position="21"/>
    </location>
</feature>
<proteinExistence type="predicted"/>
<protein>
    <submittedName>
        <fullName evidence="2">SIMPL domain-containing protein</fullName>
    </submittedName>
</protein>
<evidence type="ECO:0000256" key="1">
    <source>
        <dbReference type="SAM" id="SignalP"/>
    </source>
</evidence>
<dbReference type="Pfam" id="PF04402">
    <property type="entry name" value="SIMPL"/>
    <property type="match status" value="1"/>
</dbReference>
<organism evidence="2 3">
    <name type="scientific">[Empedobacter] haloabium</name>
    <dbReference type="NCBI Taxonomy" id="592317"/>
    <lineage>
        <taxon>Bacteria</taxon>
        <taxon>Pseudomonadati</taxon>
        <taxon>Pseudomonadota</taxon>
        <taxon>Betaproteobacteria</taxon>
        <taxon>Burkholderiales</taxon>
        <taxon>Oxalobacteraceae</taxon>
        <taxon>Telluria group</taxon>
        <taxon>Telluria group incertae sedis</taxon>
    </lineage>
</organism>
<evidence type="ECO:0000313" key="3">
    <source>
        <dbReference type="Proteomes" id="UP000321323"/>
    </source>
</evidence>
<dbReference type="PANTHER" id="PTHR34387:SF2">
    <property type="entry name" value="SLR1258 PROTEIN"/>
    <property type="match status" value="1"/>
</dbReference>
<dbReference type="InterPro" id="IPR052022">
    <property type="entry name" value="26kDa_periplasmic_antigen"/>
</dbReference>
<name>A0ABZ1UJC8_9BURK</name>
<sequence length="237" mass="24565">MMRSIVVAGIAALLAMPAAGAAELPSYPLVSTAGKAQAWLPPDQGELQFETGAQHTSAEAASAALGELSTTIATLLAQHGVADADVDSAELAKKTVGLSKPAADGATSAYVLTRHYRVQVRELARWPALVAALLATEHVDSLGVSFDRSDSEQLNRDLLRQAADDARANGTALARSFGRKLGPAMAITRGPLDKLSAPFIAQAAGGETLPRAPAMANYAVPPSIPFAQSVTAIFRLQ</sequence>
<dbReference type="Proteomes" id="UP000321323">
    <property type="component" value="Chromosome"/>
</dbReference>
<gene>
    <name evidence="2" type="ORF">E7V67_023695</name>
</gene>
<keyword evidence="3" id="KW-1185">Reference proteome</keyword>
<dbReference type="Gene3D" id="3.30.70.2970">
    <property type="entry name" value="Protein of unknown function (DUF541), domain 2"/>
    <property type="match status" value="1"/>
</dbReference>
<dbReference type="EMBL" id="CP136508">
    <property type="protein sequence ID" value="WUR12664.1"/>
    <property type="molecule type" value="Genomic_DNA"/>
</dbReference>
<keyword evidence="1" id="KW-0732">Signal</keyword>
<feature type="chain" id="PRO_5046921169" evidence="1">
    <location>
        <begin position="22"/>
        <end position="237"/>
    </location>
</feature>
<dbReference type="InterPro" id="IPR007497">
    <property type="entry name" value="SIMPL/DUF541"/>
</dbReference>
<evidence type="ECO:0000313" key="2">
    <source>
        <dbReference type="EMBL" id="WUR12664.1"/>
    </source>
</evidence>
<dbReference type="Gene3D" id="3.30.110.170">
    <property type="entry name" value="Protein of unknown function (DUF541), domain 1"/>
    <property type="match status" value="1"/>
</dbReference>
<reference evidence="2 3" key="1">
    <citation type="journal article" date="2019" name="Int. J. Syst. Evol. Microbiol.">
        <title>The Draft Whole-Genome Sequence of the Antibiotic Producer Empedobacter haloabium ATCC 31962 Provides Indications for Its Taxonomic Reclassification.</title>
        <authorList>
            <person name="Miess H."/>
            <person name="Arlt P."/>
            <person name="Apel A.K."/>
            <person name="Weber T."/>
            <person name="Nieselt K."/>
            <person name="Hanssen F."/>
            <person name="Czemmel S."/>
            <person name="Nahnsen S."/>
            <person name="Gross H."/>
        </authorList>
    </citation>
    <scope>NUCLEOTIDE SEQUENCE [LARGE SCALE GENOMIC DNA]</scope>
    <source>
        <strain evidence="2 3">ATCC 31962</strain>
    </source>
</reference>
<dbReference type="PANTHER" id="PTHR34387">
    <property type="entry name" value="SLR1258 PROTEIN"/>
    <property type="match status" value="1"/>
</dbReference>